<proteinExistence type="predicted"/>
<dbReference type="SUPFAM" id="SSF55347">
    <property type="entry name" value="Glyceraldehyde-3-phosphate dehydrogenase-like, C-terminal domain"/>
    <property type="match status" value="1"/>
</dbReference>
<feature type="domain" description="Alcohol dehydrogenase-like C-terminal" evidence="2">
    <location>
        <begin position="182"/>
        <end position="300"/>
    </location>
</feature>
<feature type="region of interest" description="Disordered" evidence="1">
    <location>
        <begin position="727"/>
        <end position="761"/>
    </location>
</feature>
<reference evidence="5" key="1">
    <citation type="submission" date="2023-05" db="EMBL/GenBank/DDBJ databases">
        <title>Anaerotaeda fermentans gen. nov., sp. nov., a novel anaerobic planctomycete of the new family within the order Sedimentisphaerales isolated from Taman Peninsula, Russia.</title>
        <authorList>
            <person name="Khomyakova M.A."/>
            <person name="Merkel A.Y."/>
            <person name="Slobodkin A.I."/>
        </authorList>
    </citation>
    <scope>NUCLEOTIDE SEQUENCE</scope>
    <source>
        <strain evidence="5">M17dextr</strain>
    </source>
</reference>
<evidence type="ECO:0000259" key="2">
    <source>
        <dbReference type="Pfam" id="PF00107"/>
    </source>
</evidence>
<dbReference type="CDD" id="cd08255">
    <property type="entry name" value="2-desacetyl-2-hydroxyethyl_bacteriochlorophyllide_like"/>
    <property type="match status" value="1"/>
</dbReference>
<dbReference type="PANTHER" id="PTHR43377">
    <property type="entry name" value="BILIVERDIN REDUCTASE A"/>
    <property type="match status" value="1"/>
</dbReference>
<sequence length="761" mass="83076">MEQLTQKLKSGEMTVQAVPWPQVTPENVLVRNHFSLVSAGTESSTVKAARASLIGKARERPQQVRQVVDVLRKQGPVQTYRAVIKKMEAYSPLGYSSAGEVIAVGGAVRDVSVGDRVACAGAMYANHAEIVSVPRNLCVKLPEEAKLELACYNTLGAIALQGIRQADLHLGESCAVIGLGLLGQLTCLMLRASGVRTLGIDIDDFAVETAQRHCCDAAWNRTTAGLAERIAAETNGSGVDAVIITAGSRSLDPINFAGQIARKKGRVVAVGAVPTGFAREPYWYKKELELRMSCSYGPGRYDLEYEEKGRDYPLAYVRWTENRNMQAFQELVHSLRIDIGYLTSHTFALDDAPKAYDMIVNRSEPFLGVVLAYDVSTALEEQRVVVRPPRPGGTVKLAFIGAGSYAQSHLLPNLPKHDGDVVNKAVMTQTGTTSKRVAERFGFEFCCSRTEDILHNDDINTVFIATRHDSHAQYVIEALKAGKHVFVEKPLCLTPEELGDIEQVYDRCRDQHLMVGFNRRFAPLAVELKSRIQQTPMSMMYRVNAGAIPEGAWAHDVELGGGRIIGEVCHFVDFLTWMCGSFPTEVHAAAMRDPHARHDTANISIVFADGSIGTICYYANGSTMLSKEYVEVYGSGLTGIITDFKELHLYAGSKPYRRKLLNQDKGQARMVAGFLQAVQEGAHPVIAPEEIFAASRVCFAALESIKNRRSIRLDDGDACVPRVGPGAGGRETCEVSATGRADSSRVASAHRIDPTRSVGSL</sequence>
<comment type="caution">
    <text evidence="5">The sequence shown here is derived from an EMBL/GenBank/DDBJ whole genome shotgun (WGS) entry which is preliminary data.</text>
</comment>
<accession>A0AAW6TY45</accession>
<dbReference type="AlphaFoldDB" id="A0AAW6TY45"/>
<dbReference type="Gene3D" id="3.30.360.10">
    <property type="entry name" value="Dihydrodipicolinate Reductase, domain 2"/>
    <property type="match status" value="1"/>
</dbReference>
<dbReference type="InterPro" id="IPR013149">
    <property type="entry name" value="ADH-like_C"/>
</dbReference>
<evidence type="ECO:0000313" key="6">
    <source>
        <dbReference type="Proteomes" id="UP001431776"/>
    </source>
</evidence>
<dbReference type="InterPro" id="IPR000683">
    <property type="entry name" value="Gfo/Idh/MocA-like_OxRdtase_N"/>
</dbReference>
<evidence type="ECO:0000259" key="4">
    <source>
        <dbReference type="Pfam" id="PF22725"/>
    </source>
</evidence>
<name>A0AAW6TY45_9BACT</name>
<dbReference type="EMBL" id="JASCXX010000011">
    <property type="protein sequence ID" value="MDI6449525.1"/>
    <property type="molecule type" value="Genomic_DNA"/>
</dbReference>
<dbReference type="GO" id="GO:0000166">
    <property type="term" value="F:nucleotide binding"/>
    <property type="evidence" value="ECO:0007669"/>
    <property type="project" value="InterPro"/>
</dbReference>
<feature type="domain" description="GFO/IDH/MocA-like oxidoreductase" evidence="4">
    <location>
        <begin position="549"/>
        <end position="635"/>
    </location>
</feature>
<dbReference type="Proteomes" id="UP001431776">
    <property type="component" value="Unassembled WGS sequence"/>
</dbReference>
<protein>
    <submittedName>
        <fullName evidence="5">Bi-domain-containing oxidoreductase</fullName>
    </submittedName>
</protein>
<organism evidence="5 6">
    <name type="scientific">Anaerobaca lacustris</name>
    <dbReference type="NCBI Taxonomy" id="3044600"/>
    <lineage>
        <taxon>Bacteria</taxon>
        <taxon>Pseudomonadati</taxon>
        <taxon>Planctomycetota</taxon>
        <taxon>Phycisphaerae</taxon>
        <taxon>Sedimentisphaerales</taxon>
        <taxon>Anaerobacaceae</taxon>
        <taxon>Anaerobaca</taxon>
    </lineage>
</organism>
<dbReference type="InterPro" id="IPR055170">
    <property type="entry name" value="GFO_IDH_MocA-like_dom"/>
</dbReference>
<dbReference type="PANTHER" id="PTHR43377:SF1">
    <property type="entry name" value="BILIVERDIN REDUCTASE A"/>
    <property type="match status" value="1"/>
</dbReference>
<dbReference type="Pfam" id="PF22725">
    <property type="entry name" value="GFO_IDH_MocA_C3"/>
    <property type="match status" value="1"/>
</dbReference>
<dbReference type="Gene3D" id="3.40.50.720">
    <property type="entry name" value="NAD(P)-binding Rossmann-like Domain"/>
    <property type="match status" value="2"/>
</dbReference>
<evidence type="ECO:0000256" key="1">
    <source>
        <dbReference type="SAM" id="MobiDB-lite"/>
    </source>
</evidence>
<dbReference type="Gene3D" id="3.90.180.10">
    <property type="entry name" value="Medium-chain alcohol dehydrogenases, catalytic domain"/>
    <property type="match status" value="1"/>
</dbReference>
<dbReference type="InterPro" id="IPR051450">
    <property type="entry name" value="Gfo/Idh/MocA_Oxidoreductases"/>
</dbReference>
<keyword evidence="6" id="KW-1185">Reference proteome</keyword>
<dbReference type="InterPro" id="IPR011032">
    <property type="entry name" value="GroES-like_sf"/>
</dbReference>
<dbReference type="Pfam" id="PF01408">
    <property type="entry name" value="GFO_IDH_MocA"/>
    <property type="match status" value="1"/>
</dbReference>
<evidence type="ECO:0000259" key="3">
    <source>
        <dbReference type="Pfam" id="PF01408"/>
    </source>
</evidence>
<evidence type="ECO:0000313" key="5">
    <source>
        <dbReference type="EMBL" id="MDI6449525.1"/>
    </source>
</evidence>
<dbReference type="SUPFAM" id="SSF50129">
    <property type="entry name" value="GroES-like"/>
    <property type="match status" value="1"/>
</dbReference>
<feature type="domain" description="Gfo/Idh/MocA-like oxidoreductase N-terminal" evidence="3">
    <location>
        <begin position="396"/>
        <end position="515"/>
    </location>
</feature>
<dbReference type="Pfam" id="PF00107">
    <property type="entry name" value="ADH_zinc_N"/>
    <property type="match status" value="1"/>
</dbReference>
<dbReference type="RefSeq" id="WP_349244932.1">
    <property type="nucleotide sequence ID" value="NZ_JASCXX010000011.1"/>
</dbReference>
<dbReference type="InterPro" id="IPR036291">
    <property type="entry name" value="NAD(P)-bd_dom_sf"/>
</dbReference>
<dbReference type="SUPFAM" id="SSF51735">
    <property type="entry name" value="NAD(P)-binding Rossmann-fold domains"/>
    <property type="match status" value="2"/>
</dbReference>
<gene>
    <name evidence="5" type="ORF">QJ522_10770</name>
</gene>